<name>A0A0B7C3U2_9EUPU</name>
<evidence type="ECO:0000313" key="1">
    <source>
        <dbReference type="EMBL" id="CEK99301.1"/>
    </source>
</evidence>
<dbReference type="AlphaFoldDB" id="A0A0B7C3U2"/>
<feature type="non-terminal residue" evidence="1">
    <location>
        <position position="1"/>
    </location>
</feature>
<sequence length="49" mass="5748">SIDILVIYPGNYVIFSYQYANNIKTEKYSDKKVNNMCVLQCMQRQSLIP</sequence>
<proteinExistence type="predicted"/>
<accession>A0A0B7C3U2</accession>
<protein>
    <submittedName>
        <fullName evidence="1">Uncharacterized protein</fullName>
    </submittedName>
</protein>
<organism evidence="1">
    <name type="scientific">Arion vulgaris</name>
    <dbReference type="NCBI Taxonomy" id="1028688"/>
    <lineage>
        <taxon>Eukaryota</taxon>
        <taxon>Metazoa</taxon>
        <taxon>Spiralia</taxon>
        <taxon>Lophotrochozoa</taxon>
        <taxon>Mollusca</taxon>
        <taxon>Gastropoda</taxon>
        <taxon>Heterobranchia</taxon>
        <taxon>Euthyneura</taxon>
        <taxon>Panpulmonata</taxon>
        <taxon>Eupulmonata</taxon>
        <taxon>Stylommatophora</taxon>
        <taxon>Helicina</taxon>
        <taxon>Arionoidea</taxon>
        <taxon>Arionidae</taxon>
        <taxon>Arion</taxon>
    </lineage>
</organism>
<reference evidence="1" key="1">
    <citation type="submission" date="2014-12" db="EMBL/GenBank/DDBJ databases">
        <title>Insight into the proteome of Arion vulgaris.</title>
        <authorList>
            <person name="Aradska J."/>
            <person name="Bulat T."/>
            <person name="Smidak R."/>
            <person name="Sarate P."/>
            <person name="Gangsoo J."/>
            <person name="Sialana F."/>
            <person name="Bilban M."/>
            <person name="Lubec G."/>
        </authorList>
    </citation>
    <scope>NUCLEOTIDE SEQUENCE</scope>
    <source>
        <tissue evidence="1">Skin</tissue>
    </source>
</reference>
<dbReference type="EMBL" id="HACG01052430">
    <property type="protein sequence ID" value="CEK99301.1"/>
    <property type="molecule type" value="Transcribed_RNA"/>
</dbReference>
<gene>
    <name evidence="1" type="primary">ORF220925</name>
</gene>